<dbReference type="InterPro" id="IPR043993">
    <property type="entry name" value="T4SS_pilin"/>
</dbReference>
<feature type="signal peptide" evidence="2">
    <location>
        <begin position="1"/>
        <end position="25"/>
    </location>
</feature>
<evidence type="ECO:0000313" key="3">
    <source>
        <dbReference type="EMBL" id="KKR06449.1"/>
    </source>
</evidence>
<name>A0A0G0MQZ1_9BACT</name>
<dbReference type="Pfam" id="PF18895">
    <property type="entry name" value="T4SS_pilin"/>
    <property type="match status" value="1"/>
</dbReference>
<accession>A0A0G0MQZ1</accession>
<evidence type="ECO:0008006" key="5">
    <source>
        <dbReference type="Google" id="ProtNLM"/>
    </source>
</evidence>
<proteinExistence type="predicted"/>
<comment type="caution">
    <text evidence="3">The sequence shown here is derived from an EMBL/GenBank/DDBJ whole genome shotgun (WGS) entry which is preliminary data.</text>
</comment>
<reference evidence="3 4" key="1">
    <citation type="journal article" date="2015" name="Nature">
        <title>rRNA introns, odd ribosomes, and small enigmatic genomes across a large radiation of phyla.</title>
        <authorList>
            <person name="Brown C.T."/>
            <person name="Hug L.A."/>
            <person name="Thomas B.C."/>
            <person name="Sharon I."/>
            <person name="Castelle C.J."/>
            <person name="Singh A."/>
            <person name="Wilkins M.J."/>
            <person name="Williams K.H."/>
            <person name="Banfield J.F."/>
        </authorList>
    </citation>
    <scope>NUCLEOTIDE SEQUENCE [LARGE SCALE GENOMIC DNA]</scope>
</reference>
<keyword evidence="1" id="KW-1133">Transmembrane helix</keyword>
<dbReference type="STRING" id="1619100.UT34_C0001G0490"/>
<evidence type="ECO:0000256" key="1">
    <source>
        <dbReference type="SAM" id="Phobius"/>
    </source>
</evidence>
<feature type="chain" id="PRO_5002533556" description="TrbC/VIRB2 family protein" evidence="2">
    <location>
        <begin position="26"/>
        <end position="106"/>
    </location>
</feature>
<dbReference type="EMBL" id="LBWK01000001">
    <property type="protein sequence ID" value="KKR06449.1"/>
    <property type="molecule type" value="Genomic_DNA"/>
</dbReference>
<feature type="transmembrane region" description="Helical" evidence="1">
    <location>
        <begin position="82"/>
        <end position="101"/>
    </location>
</feature>
<protein>
    <recommendedName>
        <fullName evidence="5">TrbC/VIRB2 family protein</fullName>
    </recommendedName>
</protein>
<dbReference type="Proteomes" id="UP000034799">
    <property type="component" value="Unassembled WGS sequence"/>
</dbReference>
<gene>
    <name evidence="3" type="ORF">UT34_C0001G0490</name>
</gene>
<evidence type="ECO:0000313" key="4">
    <source>
        <dbReference type="Proteomes" id="UP000034799"/>
    </source>
</evidence>
<keyword evidence="1" id="KW-0812">Transmembrane</keyword>
<evidence type="ECO:0000256" key="2">
    <source>
        <dbReference type="SAM" id="SignalP"/>
    </source>
</evidence>
<dbReference type="AlphaFoldDB" id="A0A0G0MQZ1"/>
<feature type="transmembrane region" description="Helical" evidence="1">
    <location>
        <begin position="41"/>
        <end position="61"/>
    </location>
</feature>
<keyword evidence="2" id="KW-0732">Signal</keyword>
<sequence length="106" mass="11479">MKKIKGFITSLTLFSMVLVPDAVYAAPPRLDEIGGILDSVFKLLIPIGSLISLIMVVYGGYMWMMSSGDPGKVKQAQGTLTWAILGLIFLVLFSGVLKLILDFLGN</sequence>
<keyword evidence="1" id="KW-0472">Membrane</keyword>
<organism evidence="3 4">
    <name type="scientific">candidate division WS6 bacterium GW2011_GWF2_39_15</name>
    <dbReference type="NCBI Taxonomy" id="1619100"/>
    <lineage>
        <taxon>Bacteria</taxon>
        <taxon>Candidatus Dojkabacteria</taxon>
    </lineage>
</organism>